<dbReference type="RefSeq" id="WP_046456516.1">
    <property type="nucleotide sequence ID" value="NZ_BAAAOB010000001.1"/>
</dbReference>
<comment type="caution">
    <text evidence="1">The sequence shown here is derived from an EMBL/GenBank/DDBJ whole genome shotgun (WGS) entry which is preliminary data.</text>
</comment>
<keyword evidence="2" id="KW-1185">Reference proteome</keyword>
<evidence type="ECO:0008006" key="3">
    <source>
        <dbReference type="Google" id="ProtNLM"/>
    </source>
</evidence>
<evidence type="ECO:0000313" key="1">
    <source>
        <dbReference type="EMBL" id="GAA1785292.1"/>
    </source>
</evidence>
<organism evidence="1 2">
    <name type="scientific">Leucobacter iarius</name>
    <dbReference type="NCBI Taxonomy" id="333963"/>
    <lineage>
        <taxon>Bacteria</taxon>
        <taxon>Bacillati</taxon>
        <taxon>Actinomycetota</taxon>
        <taxon>Actinomycetes</taxon>
        <taxon>Micrococcales</taxon>
        <taxon>Microbacteriaceae</taxon>
        <taxon>Leucobacter</taxon>
    </lineage>
</organism>
<dbReference type="EMBL" id="BAAAOB010000001">
    <property type="protein sequence ID" value="GAA1785292.1"/>
    <property type="molecule type" value="Genomic_DNA"/>
</dbReference>
<dbReference type="Proteomes" id="UP001500851">
    <property type="component" value="Unassembled WGS sequence"/>
</dbReference>
<reference evidence="1 2" key="1">
    <citation type="journal article" date="2019" name="Int. J. Syst. Evol. Microbiol.">
        <title>The Global Catalogue of Microorganisms (GCM) 10K type strain sequencing project: providing services to taxonomists for standard genome sequencing and annotation.</title>
        <authorList>
            <consortium name="The Broad Institute Genomics Platform"/>
            <consortium name="The Broad Institute Genome Sequencing Center for Infectious Disease"/>
            <person name="Wu L."/>
            <person name="Ma J."/>
        </authorList>
    </citation>
    <scope>NUCLEOTIDE SEQUENCE [LARGE SCALE GENOMIC DNA]</scope>
    <source>
        <strain evidence="1 2">JCM 14736</strain>
    </source>
</reference>
<accession>A0ABN2LEC3</accession>
<gene>
    <name evidence="1" type="ORF">GCM10009768_12730</name>
</gene>
<dbReference type="SUPFAM" id="SSF51182">
    <property type="entry name" value="RmlC-like cupins"/>
    <property type="match status" value="1"/>
</dbReference>
<name>A0ABN2LEC3_9MICO</name>
<sequence>MGNQYERLFVRDMPVIVGEMDNEGEAAGLEQPKNLGDGFWLMHSKLVPESQINMTHIWVHEISEPVHWVNPHTHDYDEILIWTGSNPDDPRDLGAEITMEIDGEKHTITTSGSVYIPAGTVHCPLDFVRVDRPFRFSALSLAPKYTSNKDAAQAA</sequence>
<protein>
    <recommendedName>
        <fullName evidence="3">Cupin</fullName>
    </recommendedName>
</protein>
<proteinExistence type="predicted"/>
<dbReference type="InterPro" id="IPR011051">
    <property type="entry name" value="RmlC_Cupin_sf"/>
</dbReference>
<evidence type="ECO:0000313" key="2">
    <source>
        <dbReference type="Proteomes" id="UP001500851"/>
    </source>
</evidence>